<gene>
    <name evidence="1" type="ORF">ACH5RR_012894</name>
</gene>
<proteinExistence type="predicted"/>
<dbReference type="AlphaFoldDB" id="A0ABD3A9K7"/>
<name>A0ABD3A9K7_9GENT</name>
<accession>A0ABD3A9K7</accession>
<sequence length="133" mass="15822">MDSKHLVNVIHLSLIEVIGISSSTWKRMQYVKHMVELLIFFKVRKSDTSFWFDCDMRTDYDSLIEDLILNPTWKGNTWDYDLVAKSFPTFDARWLRNKVLHLKADQDVFPWKKELFLLLLQSLQQLRKSEVGA</sequence>
<dbReference type="EMBL" id="JBJUIK010000005">
    <property type="protein sequence ID" value="KAL3528238.1"/>
    <property type="molecule type" value="Genomic_DNA"/>
</dbReference>
<organism evidence="1 2">
    <name type="scientific">Cinchona calisaya</name>
    <dbReference type="NCBI Taxonomy" id="153742"/>
    <lineage>
        <taxon>Eukaryota</taxon>
        <taxon>Viridiplantae</taxon>
        <taxon>Streptophyta</taxon>
        <taxon>Embryophyta</taxon>
        <taxon>Tracheophyta</taxon>
        <taxon>Spermatophyta</taxon>
        <taxon>Magnoliopsida</taxon>
        <taxon>eudicotyledons</taxon>
        <taxon>Gunneridae</taxon>
        <taxon>Pentapetalae</taxon>
        <taxon>asterids</taxon>
        <taxon>lamiids</taxon>
        <taxon>Gentianales</taxon>
        <taxon>Rubiaceae</taxon>
        <taxon>Cinchonoideae</taxon>
        <taxon>Cinchoneae</taxon>
        <taxon>Cinchona</taxon>
    </lineage>
</organism>
<protein>
    <submittedName>
        <fullName evidence="1">Uncharacterized protein</fullName>
    </submittedName>
</protein>
<keyword evidence="2" id="KW-1185">Reference proteome</keyword>
<evidence type="ECO:0000313" key="2">
    <source>
        <dbReference type="Proteomes" id="UP001630127"/>
    </source>
</evidence>
<reference evidence="1 2" key="1">
    <citation type="submission" date="2024-11" db="EMBL/GenBank/DDBJ databases">
        <title>A near-complete genome assembly of Cinchona calisaya.</title>
        <authorList>
            <person name="Lian D.C."/>
            <person name="Zhao X.W."/>
            <person name="Wei L."/>
        </authorList>
    </citation>
    <scope>NUCLEOTIDE SEQUENCE [LARGE SCALE GENOMIC DNA]</scope>
    <source>
        <tissue evidence="1">Nenye</tissue>
    </source>
</reference>
<comment type="caution">
    <text evidence="1">The sequence shown here is derived from an EMBL/GenBank/DDBJ whole genome shotgun (WGS) entry which is preliminary data.</text>
</comment>
<dbReference type="Proteomes" id="UP001630127">
    <property type="component" value="Unassembled WGS sequence"/>
</dbReference>
<evidence type="ECO:0000313" key="1">
    <source>
        <dbReference type="EMBL" id="KAL3528238.1"/>
    </source>
</evidence>